<gene>
    <name evidence="2" type="ORF">BD935_02015</name>
</gene>
<evidence type="ECO:0000259" key="1">
    <source>
        <dbReference type="Pfam" id="PF00288"/>
    </source>
</evidence>
<comment type="caution">
    <text evidence="2">The sequence shown here is derived from an EMBL/GenBank/DDBJ whole genome shotgun (WGS) entry which is preliminary data.</text>
</comment>
<dbReference type="Pfam" id="PF00288">
    <property type="entry name" value="GHMP_kinases_N"/>
    <property type="match status" value="1"/>
</dbReference>
<dbReference type="PANTHER" id="PTHR42282">
    <property type="entry name" value="PANTOATE KINASE-RELATED"/>
    <property type="match status" value="1"/>
</dbReference>
<name>A0A1J5TNS0_9ARCH</name>
<feature type="domain" description="GHMP kinase N-terminal" evidence="1">
    <location>
        <begin position="42"/>
        <end position="112"/>
    </location>
</feature>
<sequence>MGSTGLGIVLPKGVYCSIVDDNNEGERNTIIIENKIVEDPVVLRAIELLGYGNKGLSVYLRRDLPIGAGFGISGASALAACLELDKNLKNCTVASHQAEIEYKTGLGDVVAISSALDKGDFPLVVERMTPGSNGETDTYAVDSKLVVCVSGLGRNTSDIISNPEWSEIINAVSSNLNNTEYDIRSVIKAGRIFTEKSGLINENLAEILDEIPLGAVSSIAHLGTSIVAVSDNVDELSACLEKYGKILIF</sequence>
<dbReference type="Proteomes" id="UP000183080">
    <property type="component" value="Unassembled WGS sequence"/>
</dbReference>
<organism evidence="2 3">
    <name type="scientific">Marine Group III euryarchaeote CG-Epi1</name>
    <dbReference type="NCBI Taxonomy" id="1888995"/>
    <lineage>
        <taxon>Archaea</taxon>
        <taxon>Methanobacteriati</taxon>
        <taxon>Thermoplasmatota</taxon>
        <taxon>Thermoplasmata</taxon>
        <taxon>Candidatus Thermoprofundales</taxon>
    </lineage>
</organism>
<dbReference type="AlphaFoldDB" id="A0A1J5TNS0"/>
<protein>
    <recommendedName>
        <fullName evidence="1">GHMP kinase N-terminal domain-containing protein</fullName>
    </recommendedName>
</protein>
<dbReference type="SUPFAM" id="SSF54211">
    <property type="entry name" value="Ribosomal protein S5 domain 2-like"/>
    <property type="match status" value="1"/>
</dbReference>
<dbReference type="EMBL" id="MIZA01000021">
    <property type="protein sequence ID" value="OIR17957.1"/>
    <property type="molecule type" value="Genomic_DNA"/>
</dbReference>
<dbReference type="InterPro" id="IPR006204">
    <property type="entry name" value="GHMP_kinase_N_dom"/>
</dbReference>
<reference evidence="2 3" key="1">
    <citation type="submission" date="2016-08" db="EMBL/GenBank/DDBJ databases">
        <title>New Insights into Marine Group III Euryarchaeota, from dark to light.</title>
        <authorList>
            <person name="Haro-Moreno J.M."/>
            <person name="Rodriguez-Valera F."/>
            <person name="Lopez-Garcia P."/>
            <person name="Moreira D."/>
            <person name="Martin-Cuadrado A.B."/>
        </authorList>
    </citation>
    <scope>NUCLEOTIDE SEQUENCE [LARGE SCALE GENOMIC DNA]</scope>
    <source>
        <strain evidence="2">CG-Epi1</strain>
    </source>
</reference>
<accession>A0A1J5TNS0</accession>
<dbReference type="PANTHER" id="PTHR42282:SF1">
    <property type="entry name" value="PANTOATE KINASE"/>
    <property type="match status" value="1"/>
</dbReference>
<evidence type="ECO:0000313" key="3">
    <source>
        <dbReference type="Proteomes" id="UP000183080"/>
    </source>
</evidence>
<proteinExistence type="predicted"/>
<dbReference type="STRING" id="1888995.BD935_02015"/>
<dbReference type="InterPro" id="IPR012043">
    <property type="entry name" value="PoK"/>
</dbReference>
<dbReference type="GO" id="GO:0005524">
    <property type="term" value="F:ATP binding"/>
    <property type="evidence" value="ECO:0007669"/>
    <property type="project" value="InterPro"/>
</dbReference>
<dbReference type="InterPro" id="IPR020568">
    <property type="entry name" value="Ribosomal_Su5_D2-typ_SF"/>
</dbReference>
<evidence type="ECO:0000313" key="2">
    <source>
        <dbReference type="EMBL" id="OIR17957.1"/>
    </source>
</evidence>